<dbReference type="KEGG" id="ahal:FTX54_014875"/>
<organism evidence="4 5">
    <name type="scientific">Alkalicoccus halolimnae</name>
    <dbReference type="NCBI Taxonomy" id="1667239"/>
    <lineage>
        <taxon>Bacteria</taxon>
        <taxon>Bacillati</taxon>
        <taxon>Bacillota</taxon>
        <taxon>Bacilli</taxon>
        <taxon>Bacillales</taxon>
        <taxon>Bacillaceae</taxon>
        <taxon>Alkalicoccus</taxon>
    </lineage>
</organism>
<protein>
    <submittedName>
        <fullName evidence="4">CapA family protein</fullName>
        <ecNumber evidence="4">3.1.-.-</ecNumber>
    </submittedName>
</protein>
<dbReference type="GO" id="GO:0016787">
    <property type="term" value="F:hydrolase activity"/>
    <property type="evidence" value="ECO:0007669"/>
    <property type="project" value="UniProtKB-KW"/>
</dbReference>
<dbReference type="Proteomes" id="UP000321816">
    <property type="component" value="Chromosome"/>
</dbReference>
<keyword evidence="5" id="KW-1185">Reference proteome</keyword>
<dbReference type="Gene3D" id="3.60.21.10">
    <property type="match status" value="1"/>
</dbReference>
<evidence type="ECO:0000313" key="5">
    <source>
        <dbReference type="Proteomes" id="UP000321816"/>
    </source>
</evidence>
<name>A0A5C7F4C6_9BACI</name>
<comment type="similarity">
    <text evidence="1">Belongs to the CapA family.</text>
</comment>
<dbReference type="SUPFAM" id="SSF56300">
    <property type="entry name" value="Metallo-dependent phosphatases"/>
    <property type="match status" value="1"/>
</dbReference>
<dbReference type="EMBL" id="CP144914">
    <property type="protein sequence ID" value="WWD79664.1"/>
    <property type="molecule type" value="Genomic_DNA"/>
</dbReference>
<sequence length="385" mass="43637">MKKNKQSWNRKERHLDRMKRHKKHSLRDSVITLVLVIAAVAVYQLLPSGQPGAAPVDTGADEELSISLTGDMMLGRFVENLDEEEAADTFAEAKPLFEETDLVTGNFENPVVNGDLENYEEDSLDKSVKLHTGPESVKKLKDAGFTNVNLANNHLSDYGTNGVFDTLETFNEQELETVGAGINIDEAREVQYEEVNGLTVATLGFNDAYMTEEREATTYQEGVVPMKAEYFVPDIREAEANADVVIVHAHWGEEYDNSVHPRQRELAHAMVEAGADVIAGHHPHVLQPIEVHDDAVIAYSLGNFVFDQGWSMTKETAVLQYRLSEEEIKLEIHPMYIEEAQPRQVTNRYRQDKIYSQLTEEFIYGSSFTEEWDREDDKLTKTIER</sequence>
<dbReference type="InterPro" id="IPR019079">
    <property type="entry name" value="Capsule_synth_CapA"/>
</dbReference>
<dbReference type="InterPro" id="IPR052169">
    <property type="entry name" value="CW_Biosynth-Accessory"/>
</dbReference>
<reference evidence="4 5" key="1">
    <citation type="submission" date="2024-01" db="EMBL/GenBank/DDBJ databases">
        <title>Complete Genome Sequence of Alkalicoccus halolimnae BZ-SZ-XJ29T, a Moderately Halophilic Bacterium Isolated from a Salt Lake.</title>
        <authorList>
            <person name="Zhao B."/>
        </authorList>
    </citation>
    <scope>NUCLEOTIDE SEQUENCE [LARGE SCALE GENOMIC DNA]</scope>
    <source>
        <strain evidence="4 5">BZ-SZ-XJ29</strain>
    </source>
</reference>
<feature type="domain" description="Capsule synthesis protein CapA" evidence="3">
    <location>
        <begin position="65"/>
        <end position="308"/>
    </location>
</feature>
<dbReference type="SMART" id="SM00854">
    <property type="entry name" value="PGA_cap"/>
    <property type="match status" value="1"/>
</dbReference>
<dbReference type="InterPro" id="IPR029052">
    <property type="entry name" value="Metallo-depent_PP-like"/>
</dbReference>
<keyword evidence="4" id="KW-0378">Hydrolase</keyword>
<dbReference type="RefSeq" id="WP_147803676.1">
    <property type="nucleotide sequence ID" value="NZ_CP144914.1"/>
</dbReference>
<feature type="region of interest" description="Disordered" evidence="2">
    <location>
        <begin position="1"/>
        <end position="21"/>
    </location>
</feature>
<evidence type="ECO:0000313" key="4">
    <source>
        <dbReference type="EMBL" id="WWD79664.1"/>
    </source>
</evidence>
<dbReference type="CDD" id="cd07381">
    <property type="entry name" value="MPP_CapA"/>
    <property type="match status" value="1"/>
</dbReference>
<evidence type="ECO:0000256" key="1">
    <source>
        <dbReference type="ARBA" id="ARBA00005662"/>
    </source>
</evidence>
<proteinExistence type="inferred from homology"/>
<accession>A0A5C7F4C6</accession>
<dbReference type="EC" id="3.1.-.-" evidence="4"/>
<gene>
    <name evidence="4" type="ORF">FTX54_014875</name>
</gene>
<dbReference type="PANTHER" id="PTHR33393">
    <property type="entry name" value="POLYGLUTAMINE SYNTHESIS ACCESSORY PROTEIN RV0574C-RELATED"/>
    <property type="match status" value="1"/>
</dbReference>
<evidence type="ECO:0000256" key="2">
    <source>
        <dbReference type="SAM" id="MobiDB-lite"/>
    </source>
</evidence>
<evidence type="ECO:0000259" key="3">
    <source>
        <dbReference type="SMART" id="SM00854"/>
    </source>
</evidence>
<dbReference type="Pfam" id="PF09587">
    <property type="entry name" value="PGA_cap"/>
    <property type="match status" value="1"/>
</dbReference>
<dbReference type="PANTHER" id="PTHR33393:SF13">
    <property type="entry name" value="PGA BIOSYNTHESIS PROTEIN CAPA"/>
    <property type="match status" value="1"/>
</dbReference>
<dbReference type="AlphaFoldDB" id="A0A5C7F4C6"/>
<dbReference type="OrthoDB" id="9810906at2"/>